<dbReference type="InterPro" id="IPR036259">
    <property type="entry name" value="MFS_trans_sf"/>
</dbReference>
<comment type="caution">
    <text evidence="9">The sequence shown here is derived from an EMBL/GenBank/DDBJ whole genome shotgun (WGS) entry which is preliminary data.</text>
</comment>
<evidence type="ECO:0000256" key="2">
    <source>
        <dbReference type="ARBA" id="ARBA00010992"/>
    </source>
</evidence>
<feature type="transmembrane region" description="Helical" evidence="7">
    <location>
        <begin position="98"/>
        <end position="116"/>
    </location>
</feature>
<keyword evidence="10" id="KW-1185">Reference proteome</keyword>
<feature type="transmembrane region" description="Helical" evidence="7">
    <location>
        <begin position="413"/>
        <end position="434"/>
    </location>
</feature>
<evidence type="ECO:0000256" key="3">
    <source>
        <dbReference type="ARBA" id="ARBA00022692"/>
    </source>
</evidence>
<evidence type="ECO:0000256" key="7">
    <source>
        <dbReference type="SAM" id="Phobius"/>
    </source>
</evidence>
<dbReference type="InterPro" id="IPR050360">
    <property type="entry name" value="MFS_Sugar_Transporters"/>
</dbReference>
<comment type="subcellular location">
    <subcellularLocation>
        <location evidence="1">Membrane</location>
        <topology evidence="1">Multi-pass membrane protein</topology>
    </subcellularLocation>
</comment>
<keyword evidence="4 7" id="KW-1133">Transmembrane helix</keyword>
<dbReference type="InterPro" id="IPR005828">
    <property type="entry name" value="MFS_sugar_transport-like"/>
</dbReference>
<dbReference type="AlphaFoldDB" id="A0A9P9JD85"/>
<evidence type="ECO:0000256" key="5">
    <source>
        <dbReference type="ARBA" id="ARBA00023136"/>
    </source>
</evidence>
<protein>
    <submittedName>
        <fullName evidence="9">General substrate transporter</fullName>
    </submittedName>
</protein>
<evidence type="ECO:0000256" key="4">
    <source>
        <dbReference type="ARBA" id="ARBA00022989"/>
    </source>
</evidence>
<evidence type="ECO:0000256" key="1">
    <source>
        <dbReference type="ARBA" id="ARBA00004141"/>
    </source>
</evidence>
<evidence type="ECO:0000313" key="9">
    <source>
        <dbReference type="EMBL" id="KAH7152833.1"/>
    </source>
</evidence>
<reference evidence="9" key="1">
    <citation type="journal article" date="2021" name="Nat. Commun.">
        <title>Genetic determinants of endophytism in the Arabidopsis root mycobiome.</title>
        <authorList>
            <person name="Mesny F."/>
            <person name="Miyauchi S."/>
            <person name="Thiergart T."/>
            <person name="Pickel B."/>
            <person name="Atanasova L."/>
            <person name="Karlsson M."/>
            <person name="Huettel B."/>
            <person name="Barry K.W."/>
            <person name="Haridas S."/>
            <person name="Chen C."/>
            <person name="Bauer D."/>
            <person name="Andreopoulos W."/>
            <person name="Pangilinan J."/>
            <person name="LaButti K."/>
            <person name="Riley R."/>
            <person name="Lipzen A."/>
            <person name="Clum A."/>
            <person name="Drula E."/>
            <person name="Henrissat B."/>
            <person name="Kohler A."/>
            <person name="Grigoriev I.V."/>
            <person name="Martin F.M."/>
            <person name="Hacquard S."/>
        </authorList>
    </citation>
    <scope>NUCLEOTIDE SEQUENCE</scope>
    <source>
        <strain evidence="9">MPI-CAGE-AT-0147</strain>
    </source>
</reference>
<keyword evidence="5 7" id="KW-0472">Membrane</keyword>
<gene>
    <name evidence="9" type="ORF">EDB81DRAFT_789812</name>
</gene>
<feature type="transmembrane region" description="Helical" evidence="7">
    <location>
        <begin position="317"/>
        <end position="337"/>
    </location>
</feature>
<feature type="transmembrane region" description="Helical" evidence="7">
    <location>
        <begin position="65"/>
        <end position="86"/>
    </location>
</feature>
<dbReference type="Pfam" id="PF00083">
    <property type="entry name" value="Sugar_tr"/>
    <property type="match status" value="1"/>
</dbReference>
<dbReference type="Proteomes" id="UP000738349">
    <property type="component" value="Unassembled WGS sequence"/>
</dbReference>
<dbReference type="SUPFAM" id="SSF103473">
    <property type="entry name" value="MFS general substrate transporter"/>
    <property type="match status" value="1"/>
</dbReference>
<feature type="transmembrane region" description="Helical" evidence="7">
    <location>
        <begin position="188"/>
        <end position="209"/>
    </location>
</feature>
<organism evidence="9 10">
    <name type="scientific">Dactylonectria macrodidyma</name>
    <dbReference type="NCBI Taxonomy" id="307937"/>
    <lineage>
        <taxon>Eukaryota</taxon>
        <taxon>Fungi</taxon>
        <taxon>Dikarya</taxon>
        <taxon>Ascomycota</taxon>
        <taxon>Pezizomycotina</taxon>
        <taxon>Sordariomycetes</taxon>
        <taxon>Hypocreomycetidae</taxon>
        <taxon>Hypocreales</taxon>
        <taxon>Nectriaceae</taxon>
        <taxon>Dactylonectria</taxon>
    </lineage>
</organism>
<feature type="transmembrane region" description="Helical" evidence="7">
    <location>
        <begin position="283"/>
        <end position="305"/>
    </location>
</feature>
<proteinExistence type="inferred from homology"/>
<feature type="region of interest" description="Disordered" evidence="6">
    <location>
        <begin position="510"/>
        <end position="534"/>
    </location>
</feature>
<dbReference type="PROSITE" id="PS50850">
    <property type="entry name" value="MFS"/>
    <property type="match status" value="1"/>
</dbReference>
<dbReference type="GO" id="GO:0016020">
    <property type="term" value="C:membrane"/>
    <property type="evidence" value="ECO:0007669"/>
    <property type="project" value="UniProtKB-SubCell"/>
</dbReference>
<dbReference type="InterPro" id="IPR020846">
    <property type="entry name" value="MFS_dom"/>
</dbReference>
<evidence type="ECO:0000256" key="6">
    <source>
        <dbReference type="SAM" id="MobiDB-lite"/>
    </source>
</evidence>
<sequence length="534" mass="58472">MVTRNLLHAPFGDVFNKRLLFTVVVLALSQFNFGFETSAFSNIQAMDHFILDFGTEGPDGVPALSSTWLSLFNGFSVVGFALGVILGNRLTEKYGRRFTVRFMCCWTIVCTTIIITSRSRDQMMAGRALNYLYIGMELACIPLYQAEITPLEVRGAMVATYNTSLVAGSLIMSLVCYGTSNISSRTSYILPIGLFYVVPTIVLACTFSMQESPRWLTMRGKHDEALESLRQLRQGKFTEEQIQDEMSAMQTMCASQDRKVVEGNVIRRWAHIWSRKHIKRTGIVLGTNFFLHGTGNAFATTYGTIFFKSIGTVNPFLLSVINSLGVILVSTATLILVDIRGRRPLLLCGSFIQASALLIMGGLGMIEKTTTSVKSGIIATMMLFAAGYTAAWGQLSHTITAEMPSAEVRDMTYATGSLLAISVSAAMTFGLPYLLNEPYAGLGPKVGFIFGSLAGLSFIFAYFCVPECMGKSLEEIDLLFNSKVPIRKFGQTKMNVGNLVDESGKDVEIGFPSNSKAASETVVEEGQSQESDRA</sequence>
<feature type="transmembrane region" description="Helical" evidence="7">
    <location>
        <begin position="372"/>
        <end position="392"/>
    </location>
</feature>
<dbReference type="Gene3D" id="1.20.1250.20">
    <property type="entry name" value="MFS general substrate transporter like domains"/>
    <property type="match status" value="1"/>
</dbReference>
<dbReference type="GO" id="GO:0005351">
    <property type="term" value="F:carbohydrate:proton symporter activity"/>
    <property type="evidence" value="ECO:0007669"/>
    <property type="project" value="TreeGrafter"/>
</dbReference>
<name>A0A9P9JD85_9HYPO</name>
<feature type="transmembrane region" description="Helical" evidence="7">
    <location>
        <begin position="344"/>
        <end position="366"/>
    </location>
</feature>
<feature type="transmembrane region" description="Helical" evidence="7">
    <location>
        <begin position="446"/>
        <end position="465"/>
    </location>
</feature>
<dbReference type="PANTHER" id="PTHR48022">
    <property type="entry name" value="PLASTIDIC GLUCOSE TRANSPORTER 4"/>
    <property type="match status" value="1"/>
</dbReference>
<evidence type="ECO:0000259" key="8">
    <source>
        <dbReference type="PROSITE" id="PS50850"/>
    </source>
</evidence>
<dbReference type="EMBL" id="JAGMUV010000006">
    <property type="protein sequence ID" value="KAH7152833.1"/>
    <property type="molecule type" value="Genomic_DNA"/>
</dbReference>
<evidence type="ECO:0000313" key="10">
    <source>
        <dbReference type="Proteomes" id="UP000738349"/>
    </source>
</evidence>
<comment type="similarity">
    <text evidence="2">Belongs to the major facilitator superfamily. Sugar transporter (TC 2.A.1.1) family.</text>
</comment>
<dbReference type="PANTHER" id="PTHR48022:SF77">
    <property type="entry name" value="MAJOR FACILITATOR SUPERFAMILY (MFS) PROFILE DOMAIN-CONTAINING PROTEIN"/>
    <property type="match status" value="1"/>
</dbReference>
<accession>A0A9P9JD85</accession>
<keyword evidence="3 7" id="KW-0812">Transmembrane</keyword>
<feature type="domain" description="Major facilitator superfamily (MFS) profile" evidence="8">
    <location>
        <begin position="22"/>
        <end position="469"/>
    </location>
</feature>
<dbReference type="OrthoDB" id="6612291at2759"/>